<feature type="non-terminal residue" evidence="3">
    <location>
        <position position="246"/>
    </location>
</feature>
<evidence type="ECO:0000256" key="1">
    <source>
        <dbReference type="ARBA" id="ARBA00005254"/>
    </source>
</evidence>
<gene>
    <name evidence="3" type="ORF">S01H1_38340</name>
</gene>
<sequence length="246" mass="26817">MEFETLSFLEEKGILHVRLNRPEKRNAINQQMLLDLQRCFSEVAIGDNVRVVILSGEGKAFSAGTDLYALGGQSGVDSRAIREFVRKGQRAYTEIENLEKAVIVLIHGYAMGAGMEMILACDLRIASEEAVFTIPEVDLGLVPDLGGSQRLPRIVGLARAKELILTGKTISAAEAERIGLVNKVVPLEELEKTGTEWAEEIMSNEPMAVGLAKRNIDMSFGQSLADGLESAAVAQSLLLTGDEFRR</sequence>
<dbReference type="GO" id="GO:0016829">
    <property type="term" value="F:lyase activity"/>
    <property type="evidence" value="ECO:0007669"/>
    <property type="project" value="UniProtKB-KW"/>
</dbReference>
<dbReference type="InterPro" id="IPR001753">
    <property type="entry name" value="Enoyl-CoA_hydra/iso"/>
</dbReference>
<dbReference type="SUPFAM" id="SSF52096">
    <property type="entry name" value="ClpP/crotonase"/>
    <property type="match status" value="1"/>
</dbReference>
<dbReference type="EMBL" id="BARS01024136">
    <property type="protein sequence ID" value="GAG04333.1"/>
    <property type="molecule type" value="Genomic_DNA"/>
</dbReference>
<dbReference type="InterPro" id="IPR045002">
    <property type="entry name" value="Ech1-like"/>
</dbReference>
<accession>X0UVJ9</accession>
<dbReference type="PANTHER" id="PTHR43149">
    <property type="entry name" value="ENOYL-COA HYDRATASE"/>
    <property type="match status" value="1"/>
</dbReference>
<dbReference type="InterPro" id="IPR029045">
    <property type="entry name" value="ClpP/crotonase-like_dom_sf"/>
</dbReference>
<name>X0UVJ9_9ZZZZ</name>
<proteinExistence type="inferred from homology"/>
<reference evidence="3" key="1">
    <citation type="journal article" date="2014" name="Front. Microbiol.">
        <title>High frequency of phylogenetically diverse reductive dehalogenase-homologous genes in deep subseafloor sedimentary metagenomes.</title>
        <authorList>
            <person name="Kawai M."/>
            <person name="Futagami T."/>
            <person name="Toyoda A."/>
            <person name="Takaki Y."/>
            <person name="Nishi S."/>
            <person name="Hori S."/>
            <person name="Arai W."/>
            <person name="Tsubouchi T."/>
            <person name="Morono Y."/>
            <person name="Uchiyama I."/>
            <person name="Ito T."/>
            <person name="Fujiyama A."/>
            <person name="Inagaki F."/>
            <person name="Takami H."/>
        </authorList>
    </citation>
    <scope>NUCLEOTIDE SEQUENCE</scope>
    <source>
        <strain evidence="3">Expedition CK06-06</strain>
    </source>
</reference>
<organism evidence="3">
    <name type="scientific">marine sediment metagenome</name>
    <dbReference type="NCBI Taxonomy" id="412755"/>
    <lineage>
        <taxon>unclassified sequences</taxon>
        <taxon>metagenomes</taxon>
        <taxon>ecological metagenomes</taxon>
    </lineage>
</organism>
<protein>
    <submittedName>
        <fullName evidence="3">Uncharacterized protein</fullName>
    </submittedName>
</protein>
<dbReference type="GO" id="GO:0016853">
    <property type="term" value="F:isomerase activity"/>
    <property type="evidence" value="ECO:0007669"/>
    <property type="project" value="InterPro"/>
</dbReference>
<dbReference type="PANTHER" id="PTHR43149:SF1">
    <property type="entry name" value="DELTA(3,5)-DELTA(2,4)-DIENOYL-COA ISOMERASE, MITOCHONDRIAL"/>
    <property type="match status" value="1"/>
</dbReference>
<dbReference type="AlphaFoldDB" id="X0UVJ9"/>
<keyword evidence="2" id="KW-0456">Lyase</keyword>
<dbReference type="CDD" id="cd06558">
    <property type="entry name" value="crotonase-like"/>
    <property type="match status" value="1"/>
</dbReference>
<dbReference type="Gene3D" id="3.90.226.10">
    <property type="entry name" value="2-enoyl-CoA Hydratase, Chain A, domain 1"/>
    <property type="match status" value="1"/>
</dbReference>
<dbReference type="FunFam" id="3.90.226.10:FF:000009">
    <property type="entry name" value="Carnitinyl-CoA dehydratase"/>
    <property type="match status" value="1"/>
</dbReference>
<evidence type="ECO:0000313" key="3">
    <source>
        <dbReference type="EMBL" id="GAG04333.1"/>
    </source>
</evidence>
<evidence type="ECO:0000256" key="2">
    <source>
        <dbReference type="ARBA" id="ARBA00023239"/>
    </source>
</evidence>
<comment type="similarity">
    <text evidence="1">Belongs to the enoyl-CoA hydratase/isomerase family.</text>
</comment>
<dbReference type="Pfam" id="PF00378">
    <property type="entry name" value="ECH_1"/>
    <property type="match status" value="1"/>
</dbReference>
<comment type="caution">
    <text evidence="3">The sequence shown here is derived from an EMBL/GenBank/DDBJ whole genome shotgun (WGS) entry which is preliminary data.</text>
</comment>